<feature type="transmembrane region" description="Helical" evidence="2">
    <location>
        <begin position="28"/>
        <end position="49"/>
    </location>
</feature>
<feature type="compositionally biased region" description="Gly residues" evidence="1">
    <location>
        <begin position="324"/>
        <end position="335"/>
    </location>
</feature>
<gene>
    <name evidence="3" type="ORF">BL253_05680</name>
</gene>
<feature type="transmembrane region" description="Helical" evidence="2">
    <location>
        <begin position="114"/>
        <end position="132"/>
    </location>
</feature>
<evidence type="ECO:0000256" key="2">
    <source>
        <dbReference type="SAM" id="Phobius"/>
    </source>
</evidence>
<feature type="transmembrane region" description="Helical" evidence="2">
    <location>
        <begin position="69"/>
        <end position="88"/>
    </location>
</feature>
<feature type="region of interest" description="Disordered" evidence="1">
    <location>
        <begin position="313"/>
        <end position="335"/>
    </location>
</feature>
<organism evidence="3 4">
    <name type="scientific">Pseudofrankia asymbiotica</name>
    <dbReference type="NCBI Taxonomy" id="1834516"/>
    <lineage>
        <taxon>Bacteria</taxon>
        <taxon>Bacillati</taxon>
        <taxon>Actinomycetota</taxon>
        <taxon>Actinomycetes</taxon>
        <taxon>Frankiales</taxon>
        <taxon>Frankiaceae</taxon>
        <taxon>Pseudofrankia</taxon>
    </lineage>
</organism>
<reference evidence="4" key="1">
    <citation type="submission" date="2016-10" db="EMBL/GenBank/DDBJ databases">
        <title>Frankia sp. NRRL B-16386 Genome sequencing.</title>
        <authorList>
            <person name="Ghodhbane-Gtari F."/>
            <person name="Swanson E."/>
            <person name="Gueddou A."/>
            <person name="Hezbri K."/>
            <person name="Ktari K."/>
            <person name="Nouioui I."/>
            <person name="Morris K."/>
            <person name="Simpson S."/>
            <person name="Abebe-Akele F."/>
            <person name="Thomas K."/>
            <person name="Gtari M."/>
            <person name="Tisa L.S."/>
        </authorList>
    </citation>
    <scope>NUCLEOTIDE SEQUENCE [LARGE SCALE GENOMIC DNA]</scope>
    <source>
        <strain evidence="4">NRRL B-16386</strain>
    </source>
</reference>
<keyword evidence="4" id="KW-1185">Reference proteome</keyword>
<keyword evidence="2" id="KW-1133">Transmembrane helix</keyword>
<feature type="transmembrane region" description="Helical" evidence="2">
    <location>
        <begin position="173"/>
        <end position="199"/>
    </location>
</feature>
<evidence type="ECO:0000256" key="1">
    <source>
        <dbReference type="SAM" id="MobiDB-lite"/>
    </source>
</evidence>
<evidence type="ECO:0000313" key="4">
    <source>
        <dbReference type="Proteomes" id="UP000188929"/>
    </source>
</evidence>
<accession>A0A1V2IGB0</accession>
<keyword evidence="2" id="KW-0812">Transmembrane</keyword>
<sequence>MVPLRPLSVSEILDGAFVTMRTNPGATLGLTLVTGAVFETVGAIVTLAAQDASFAFYALLQVVLRGLDFMLVILLAGVLAVVVAEASLGPGPAGRSRIGLGAAVRRAVPRLPGLMRLALLLTLLMVLGLVTLGVVSVWLGVLFCFATPVYALEGGTVTGALRRSRYLIRGAWWRTFGILLLAGVIAGTLVLVVSVPVALFTPTPSSLTESSGRPSTTGLVVQALGSLLIVTIVTPVLAGVIAILYIDRRIRREALDVTLARAAATGATDAVAAAAPPPGAGFPTAGFPAAGIPVPGAPVPGVPVPGVPVPGFPPAGARPPAPPGHGGWPPHGGWS</sequence>
<feature type="compositionally biased region" description="Pro residues" evidence="1">
    <location>
        <begin position="313"/>
        <end position="323"/>
    </location>
</feature>
<name>A0A1V2IGB0_9ACTN</name>
<dbReference type="AlphaFoldDB" id="A0A1V2IGB0"/>
<proteinExistence type="predicted"/>
<feature type="transmembrane region" description="Helical" evidence="2">
    <location>
        <begin position="219"/>
        <end position="246"/>
    </location>
</feature>
<evidence type="ECO:0000313" key="3">
    <source>
        <dbReference type="EMBL" id="ONH32232.1"/>
    </source>
</evidence>
<dbReference type="Proteomes" id="UP000188929">
    <property type="component" value="Unassembled WGS sequence"/>
</dbReference>
<protein>
    <recommendedName>
        <fullName evidence="5">Glycerophosphoryl diester phosphodiesterase membrane domain-containing protein</fullName>
    </recommendedName>
</protein>
<keyword evidence="2" id="KW-0472">Membrane</keyword>
<dbReference type="EMBL" id="MOMC01000012">
    <property type="protein sequence ID" value="ONH32232.1"/>
    <property type="molecule type" value="Genomic_DNA"/>
</dbReference>
<evidence type="ECO:0008006" key="5">
    <source>
        <dbReference type="Google" id="ProtNLM"/>
    </source>
</evidence>
<comment type="caution">
    <text evidence="3">The sequence shown here is derived from an EMBL/GenBank/DDBJ whole genome shotgun (WGS) entry which is preliminary data.</text>
</comment>
<dbReference type="STRING" id="1834516.BL253_05680"/>